<feature type="compositionally biased region" description="Low complexity" evidence="4">
    <location>
        <begin position="998"/>
        <end position="1009"/>
    </location>
</feature>
<feature type="compositionally biased region" description="Polar residues" evidence="4">
    <location>
        <begin position="793"/>
        <end position="804"/>
    </location>
</feature>
<feature type="compositionally biased region" description="Low complexity" evidence="4">
    <location>
        <begin position="664"/>
        <end position="679"/>
    </location>
</feature>
<feature type="domain" description="Alpha/beta hydrolase fold-3" evidence="5">
    <location>
        <begin position="194"/>
        <end position="322"/>
    </location>
</feature>
<feature type="region of interest" description="Disordered" evidence="4">
    <location>
        <begin position="902"/>
        <end position="1069"/>
    </location>
</feature>
<feature type="compositionally biased region" description="Basic and acidic residues" evidence="4">
    <location>
        <begin position="1142"/>
        <end position="1151"/>
    </location>
</feature>
<evidence type="ECO:0000313" key="7">
    <source>
        <dbReference type="Proteomes" id="UP000217199"/>
    </source>
</evidence>
<protein>
    <submittedName>
        <fullName evidence="6">Alpha beta-hydrolase</fullName>
    </submittedName>
</protein>
<evidence type="ECO:0000259" key="5">
    <source>
        <dbReference type="Pfam" id="PF07859"/>
    </source>
</evidence>
<evidence type="ECO:0000313" key="6">
    <source>
        <dbReference type="EMBL" id="PAV24187.1"/>
    </source>
</evidence>
<feature type="region of interest" description="Disordered" evidence="4">
    <location>
        <begin position="162"/>
        <end position="182"/>
    </location>
</feature>
<comment type="similarity">
    <text evidence="1">Belongs to the 'GDXG' lipolytic enzyme family.</text>
</comment>
<feature type="active site" evidence="3">
    <location>
        <position position="275"/>
    </location>
</feature>
<feature type="region of interest" description="Disordered" evidence="4">
    <location>
        <begin position="597"/>
        <end position="616"/>
    </location>
</feature>
<organism evidence="6 7">
    <name type="scientific">Pyrrhoderma noxium</name>
    <dbReference type="NCBI Taxonomy" id="2282107"/>
    <lineage>
        <taxon>Eukaryota</taxon>
        <taxon>Fungi</taxon>
        <taxon>Dikarya</taxon>
        <taxon>Basidiomycota</taxon>
        <taxon>Agaricomycotina</taxon>
        <taxon>Agaricomycetes</taxon>
        <taxon>Hymenochaetales</taxon>
        <taxon>Hymenochaetaceae</taxon>
        <taxon>Pyrrhoderma</taxon>
    </lineage>
</organism>
<feature type="compositionally biased region" description="Low complexity" evidence="4">
    <location>
        <begin position="1093"/>
        <end position="1105"/>
    </location>
</feature>
<dbReference type="Pfam" id="PF07859">
    <property type="entry name" value="Abhydrolase_3"/>
    <property type="match status" value="1"/>
</dbReference>
<dbReference type="InterPro" id="IPR050300">
    <property type="entry name" value="GDXG_lipolytic_enzyme"/>
</dbReference>
<feature type="compositionally biased region" description="Acidic residues" evidence="4">
    <location>
        <begin position="910"/>
        <end position="923"/>
    </location>
</feature>
<dbReference type="EMBL" id="NBII01000001">
    <property type="protein sequence ID" value="PAV24187.1"/>
    <property type="molecule type" value="Genomic_DNA"/>
</dbReference>
<dbReference type="PROSITE" id="PS01174">
    <property type="entry name" value="LIPASE_GDXG_SER"/>
    <property type="match status" value="1"/>
</dbReference>
<keyword evidence="2" id="KW-0378">Hydrolase</keyword>
<dbReference type="InParanoid" id="A0A286UX65"/>
<accession>A0A286UX65</accession>
<gene>
    <name evidence="6" type="ORF">PNOK_0125500</name>
</gene>
<dbReference type="Gene3D" id="3.40.50.1820">
    <property type="entry name" value="alpha/beta hydrolase"/>
    <property type="match status" value="2"/>
</dbReference>
<feature type="region of interest" description="Disordered" evidence="4">
    <location>
        <begin position="370"/>
        <end position="436"/>
    </location>
</feature>
<dbReference type="AlphaFoldDB" id="A0A286UX65"/>
<evidence type="ECO:0000256" key="2">
    <source>
        <dbReference type="ARBA" id="ARBA00022801"/>
    </source>
</evidence>
<reference evidence="6 7" key="1">
    <citation type="journal article" date="2017" name="Mol. Ecol.">
        <title>Comparative and population genomic landscape of Phellinus noxius: A hypervariable fungus causing root rot in trees.</title>
        <authorList>
            <person name="Chung C.L."/>
            <person name="Lee T.J."/>
            <person name="Akiba M."/>
            <person name="Lee H.H."/>
            <person name="Kuo T.H."/>
            <person name="Liu D."/>
            <person name="Ke H.M."/>
            <person name="Yokoi T."/>
            <person name="Roa M.B."/>
            <person name="Lu M.J."/>
            <person name="Chang Y.Y."/>
            <person name="Ann P.J."/>
            <person name="Tsai J.N."/>
            <person name="Chen C.Y."/>
            <person name="Tzean S.S."/>
            <person name="Ota Y."/>
            <person name="Hattori T."/>
            <person name="Sahashi N."/>
            <person name="Liou R.F."/>
            <person name="Kikuchi T."/>
            <person name="Tsai I.J."/>
        </authorList>
    </citation>
    <scope>NUCLEOTIDE SEQUENCE [LARGE SCALE GENOMIC DNA]</scope>
    <source>
        <strain evidence="6 7">FFPRI411160</strain>
    </source>
</reference>
<dbReference type="InterPro" id="IPR029058">
    <property type="entry name" value="AB_hydrolase_fold"/>
</dbReference>
<comment type="caution">
    <text evidence="6">The sequence shown here is derived from an EMBL/GenBank/DDBJ whole genome shotgun (WGS) entry which is preliminary data.</text>
</comment>
<feature type="region of interest" description="Disordered" evidence="4">
    <location>
        <begin position="1093"/>
        <end position="1151"/>
    </location>
</feature>
<feature type="region of interest" description="Disordered" evidence="4">
    <location>
        <begin position="625"/>
        <end position="679"/>
    </location>
</feature>
<feature type="compositionally biased region" description="Basic and acidic residues" evidence="4">
    <location>
        <begin position="166"/>
        <end position="178"/>
    </location>
</feature>
<dbReference type="PANTHER" id="PTHR48081">
    <property type="entry name" value="AB HYDROLASE SUPERFAMILY PROTEIN C4A8.06C"/>
    <property type="match status" value="1"/>
</dbReference>
<feature type="compositionally biased region" description="Basic and acidic residues" evidence="4">
    <location>
        <begin position="375"/>
        <end position="385"/>
    </location>
</feature>
<feature type="region of interest" description="Disordered" evidence="4">
    <location>
        <begin position="792"/>
        <end position="813"/>
    </location>
</feature>
<feature type="compositionally biased region" description="Basic and acidic residues" evidence="4">
    <location>
        <begin position="937"/>
        <end position="956"/>
    </location>
</feature>
<dbReference type="PANTHER" id="PTHR48081:SF19">
    <property type="entry name" value="AB HYDROLASE SUPERFAMILY PROTEIN C4A8.06C"/>
    <property type="match status" value="1"/>
</dbReference>
<evidence type="ECO:0000256" key="3">
    <source>
        <dbReference type="PROSITE-ProRule" id="PRU10038"/>
    </source>
</evidence>
<feature type="compositionally biased region" description="Polar residues" evidence="4">
    <location>
        <begin position="1030"/>
        <end position="1041"/>
    </location>
</feature>
<sequence>MMPNALTRHVGLNAGTWVLETLLKHYFENLFKDKAARAAATEPTPTNVPGSGELKKDELLYDEAFNIIKSFLDAATYHTVEELQEFSNARTPSPPWMHVMRVLVPMSSCDDAATYLIEALGGEEKTREVVGGTKWWQVRGLKGVDAQWIVARKDYQQALKRRKRVEKAEKERKEHSNEDNEDVYSPEMDELRCILYFHGGGYYFGSVDQERYFMQRFARKTGCRLLAINYRLAPQYPFPCAIQDALATYLYLIRPPEGAPHTPVNPAHILISGDSAGGGLTLALLQVLRDTSLPMPAGAIPISPWCDLTHSFPSIHLNTDTDIIPKYGLSVYKPSPLWPPPSDEVTNLVHKGLRSRVKSAVKQYYETNASGKLDSAQKQERESARRFWQRKSSFGQNKTSTSPPTHTSSSLAEDARTGDVRGAALTRTQEEDRVDKGAMIDGVHIGSTAPIPLADETKDESLVLVTESGETLKVHDQVHMYAPNTLLAHPLISPAVSYLGGLPPLLVIASDGEVLRDEIIYSAHKAAHPEKYPIKPEVKKLYPKLEGIEDRFGPTKVHLQVYDETAHVLPVLFSFCTPAKYCFRALATFGKNVLGTLDPPAVNDETGSSTPSLVKRSMSYKVTRRLSFMGNNKSQPKPSKRRTISQPSIPPVPGGSVAKDNEVESVSNSSIGGSSSGGNQAEVIRYAGEPEVYRTKGSPYKDNMIRERISVRGEIRPLEPESELPACNLPPERIGAMSELVLRRYIEGSTKWNERFARKKKEISKSRARSLTRAKKKDSVRNKTFLQMHFYPSSANSQGQSSAEGSDKPGLGLLLQRTKSPESKDILNQPTASWAWAWALDGLEKPPPSSIVARRDTEEARRLGKIADQPGDGQDHKMSANNLWSFLINKLNLEKEKAVLESSAAAEYNPQDDNDNSLDEEDVVANQPNSGLDTIDDIAHNDGHTSEEEKRTRDINNKQTLDDAQPSIKTTEDNREPPSNLGTIQTPESVMPSPPLPTTTLPTATTTSTKANGSSNSEVEAQKKKYFRSLSASRPKQSTLLPANGAKDTTTATPAPTTNTTSSNDDIILSIDRNDESMSLSRRGIKRLVSASAAIVSRARSPSRPQHTPHSNSKSETQLSKPQGGVEGRDHLLQAAVEDTELEIKRPIESD</sequence>
<evidence type="ECO:0000256" key="1">
    <source>
        <dbReference type="ARBA" id="ARBA00010515"/>
    </source>
</evidence>
<dbReference type="InterPro" id="IPR013094">
    <property type="entry name" value="AB_hydrolase_3"/>
</dbReference>
<dbReference type="Proteomes" id="UP000217199">
    <property type="component" value="Unassembled WGS sequence"/>
</dbReference>
<name>A0A286UX65_9AGAM</name>
<feature type="compositionally biased region" description="Low complexity" evidence="4">
    <location>
        <begin position="1049"/>
        <end position="1064"/>
    </location>
</feature>
<feature type="compositionally biased region" description="Low complexity" evidence="4">
    <location>
        <begin position="399"/>
        <end position="410"/>
    </location>
</feature>
<evidence type="ECO:0000256" key="4">
    <source>
        <dbReference type="SAM" id="MobiDB-lite"/>
    </source>
</evidence>
<dbReference type="SUPFAM" id="SSF53474">
    <property type="entry name" value="alpha/beta-Hydrolases"/>
    <property type="match status" value="1"/>
</dbReference>
<proteinExistence type="inferred from homology"/>
<dbReference type="STRING" id="2282107.A0A286UX65"/>
<dbReference type="GO" id="GO:0016787">
    <property type="term" value="F:hydrolase activity"/>
    <property type="evidence" value="ECO:0007669"/>
    <property type="project" value="UniProtKB-KW"/>
</dbReference>
<feature type="compositionally biased region" description="Polar residues" evidence="4">
    <location>
        <begin position="1010"/>
        <end position="1019"/>
    </location>
</feature>
<dbReference type="InterPro" id="IPR033140">
    <property type="entry name" value="Lipase_GDXG_put_SER_AS"/>
</dbReference>
<feature type="compositionally biased region" description="Polar residues" evidence="4">
    <location>
        <begin position="1106"/>
        <end position="1121"/>
    </location>
</feature>
<keyword evidence="7" id="KW-1185">Reference proteome</keyword>
<dbReference type="OrthoDB" id="1662883at2759"/>